<comment type="subcellular location">
    <subcellularLocation>
        <location evidence="1">Cell membrane</location>
        <topology evidence="1">Multi-pass membrane protein</topology>
    </subcellularLocation>
</comment>
<dbReference type="InterPro" id="IPR002549">
    <property type="entry name" value="AI-2E-like"/>
</dbReference>
<dbReference type="PANTHER" id="PTHR21716:SF67">
    <property type="entry name" value="TRANSPORT PROTEIN YDIK-RELATED"/>
    <property type="match status" value="1"/>
</dbReference>
<evidence type="ECO:0000256" key="8">
    <source>
        <dbReference type="SAM" id="Phobius"/>
    </source>
</evidence>
<reference evidence="10" key="1">
    <citation type="journal article" date="2019" name="Int. J. Syst. Evol. Microbiol.">
        <title>The Global Catalogue of Microorganisms (GCM) 10K type strain sequencing project: providing services to taxonomists for standard genome sequencing and annotation.</title>
        <authorList>
            <consortium name="The Broad Institute Genomics Platform"/>
            <consortium name="The Broad Institute Genome Sequencing Center for Infectious Disease"/>
            <person name="Wu L."/>
            <person name="Ma J."/>
        </authorList>
    </citation>
    <scope>NUCLEOTIDE SEQUENCE [LARGE SCALE GENOMIC DNA]</scope>
    <source>
        <strain evidence="10">KCTC 23701</strain>
    </source>
</reference>
<feature type="transmembrane region" description="Helical" evidence="8">
    <location>
        <begin position="150"/>
        <end position="178"/>
    </location>
</feature>
<evidence type="ECO:0000256" key="4">
    <source>
        <dbReference type="ARBA" id="ARBA00022475"/>
    </source>
</evidence>
<sequence>MEKKNQWVEPAIATCSVVLLLALSYQILAPFIAALVWAGILVYASWKPYSFLSKLMRGNRLLPALVLVGTFALVVVVPLVIAGVELAGNIDGISHWLQSHIEAGLPPLPHFLTSLPWVGPKVAEFWSALAQGDPEVVNRLKELLKPIGSVLLLFGKAIGSGLMLMLMSLAFAFFFYVGGHEIVRWFIRVLNRIGGKRAEELLMIAAGTVRGVVYGFIGTALVQGALAWFGYWLVGVENAAAFGLVSCFLSLIPGGPSLLGLPVAFWLYQQGDTGWAVFLGIWMVAVVSMADNVVKPLFIGKESNLPFVLILVGVLGGALAWGVLGVFLGPTLLAVSYALLHNWAARQIEEEGEPDAKANDAAP</sequence>
<dbReference type="PANTHER" id="PTHR21716">
    <property type="entry name" value="TRANSMEMBRANE PROTEIN"/>
    <property type="match status" value="1"/>
</dbReference>
<evidence type="ECO:0000313" key="10">
    <source>
        <dbReference type="Proteomes" id="UP000604737"/>
    </source>
</evidence>
<evidence type="ECO:0000256" key="6">
    <source>
        <dbReference type="ARBA" id="ARBA00022989"/>
    </source>
</evidence>
<comment type="similarity">
    <text evidence="2">Belongs to the autoinducer-2 exporter (AI-2E) (TC 2.A.86) family.</text>
</comment>
<keyword evidence="3" id="KW-0813">Transport</keyword>
<evidence type="ECO:0000256" key="1">
    <source>
        <dbReference type="ARBA" id="ARBA00004651"/>
    </source>
</evidence>
<keyword evidence="10" id="KW-1185">Reference proteome</keyword>
<keyword evidence="6 8" id="KW-1133">Transmembrane helix</keyword>
<feature type="transmembrane region" description="Helical" evidence="8">
    <location>
        <begin position="212"/>
        <end position="234"/>
    </location>
</feature>
<evidence type="ECO:0000256" key="7">
    <source>
        <dbReference type="ARBA" id="ARBA00023136"/>
    </source>
</evidence>
<keyword evidence="4" id="KW-1003">Cell membrane</keyword>
<proteinExistence type="inferred from homology"/>
<evidence type="ECO:0000256" key="5">
    <source>
        <dbReference type="ARBA" id="ARBA00022692"/>
    </source>
</evidence>
<keyword evidence="5 8" id="KW-0812">Transmembrane</keyword>
<feature type="transmembrane region" description="Helical" evidence="8">
    <location>
        <begin position="31"/>
        <end position="49"/>
    </location>
</feature>
<organism evidence="9 10">
    <name type="scientific">Jeongeupia chitinilytica</name>
    <dbReference type="NCBI Taxonomy" id="1041641"/>
    <lineage>
        <taxon>Bacteria</taxon>
        <taxon>Pseudomonadati</taxon>
        <taxon>Pseudomonadota</taxon>
        <taxon>Betaproteobacteria</taxon>
        <taxon>Neisseriales</taxon>
        <taxon>Chitinibacteraceae</taxon>
        <taxon>Jeongeupia</taxon>
    </lineage>
</organism>
<accession>A0ABQ3H4R2</accession>
<feature type="transmembrane region" description="Helical" evidence="8">
    <location>
        <begin position="275"/>
        <end position="294"/>
    </location>
</feature>
<feature type="transmembrane region" description="Helical" evidence="8">
    <location>
        <begin position="306"/>
        <end position="339"/>
    </location>
</feature>
<protein>
    <submittedName>
        <fullName evidence="9">AI-2E family transporter</fullName>
    </submittedName>
</protein>
<keyword evidence="7 8" id="KW-0472">Membrane</keyword>
<dbReference type="EMBL" id="BMYO01000011">
    <property type="protein sequence ID" value="GHD69255.1"/>
    <property type="molecule type" value="Genomic_DNA"/>
</dbReference>
<feature type="transmembrane region" description="Helical" evidence="8">
    <location>
        <begin position="240"/>
        <end position="268"/>
    </location>
</feature>
<evidence type="ECO:0000256" key="2">
    <source>
        <dbReference type="ARBA" id="ARBA00009773"/>
    </source>
</evidence>
<gene>
    <name evidence="9" type="ORF">GCM10007350_35780</name>
</gene>
<dbReference type="Pfam" id="PF01594">
    <property type="entry name" value="AI-2E_transport"/>
    <property type="match status" value="1"/>
</dbReference>
<feature type="transmembrane region" description="Helical" evidence="8">
    <location>
        <begin position="61"/>
        <end position="81"/>
    </location>
</feature>
<evidence type="ECO:0000256" key="3">
    <source>
        <dbReference type="ARBA" id="ARBA00022448"/>
    </source>
</evidence>
<dbReference type="RefSeq" id="WP_189462328.1">
    <property type="nucleotide sequence ID" value="NZ_BMYO01000011.1"/>
</dbReference>
<comment type="caution">
    <text evidence="9">The sequence shown here is derived from an EMBL/GenBank/DDBJ whole genome shotgun (WGS) entry which is preliminary data.</text>
</comment>
<evidence type="ECO:0000313" key="9">
    <source>
        <dbReference type="EMBL" id="GHD69255.1"/>
    </source>
</evidence>
<dbReference type="Proteomes" id="UP000604737">
    <property type="component" value="Unassembled WGS sequence"/>
</dbReference>
<name>A0ABQ3H4R2_9NEIS</name>